<organism evidence="10 11">
    <name type="scientific">Tepidiforma bonchosmolovskayae</name>
    <dbReference type="NCBI Taxonomy" id="2601677"/>
    <lineage>
        <taxon>Bacteria</taxon>
        <taxon>Bacillati</taxon>
        <taxon>Chloroflexota</taxon>
        <taxon>Tepidiformia</taxon>
        <taxon>Tepidiformales</taxon>
        <taxon>Tepidiformaceae</taxon>
        <taxon>Tepidiforma</taxon>
    </lineage>
</organism>
<accession>A0ABX6C3B7</accession>
<sequence>MRPFPSPTGPRTLPAMPAPRTWLIAARPVSFTAAAVPALVGTLLAAPESFTWWTALLAMLGSVLFLAGTNFVNDYYDHRKGTDGPGSLAPPGAIRQGLLTPRQVLAAGIACFAAGAATGLVLCWAVSWQLLWVGAASLLAGFLYTGWPLHLAYRALGELVVFVFMGPVIVMGAAFVQAERWSRDAFIASLPIGFLVAAILHANNLRDLEQDRAAGKRTLATILGRRWAERELWLLIAAAFAALAGAIAAGALPWPSLLAFAALPGVRPMVRTVRAVNAGANPRRLNFVLRDAALLHLRFGLLLALGLAIDWALG</sequence>
<feature type="transmembrane region" description="Helical" evidence="8">
    <location>
        <begin position="184"/>
        <end position="202"/>
    </location>
</feature>
<dbReference type="InterPro" id="IPR026046">
    <property type="entry name" value="UBIAD1"/>
</dbReference>
<evidence type="ECO:0000256" key="8">
    <source>
        <dbReference type="HAMAP-Rule" id="MF_01937"/>
    </source>
</evidence>
<evidence type="ECO:0000313" key="10">
    <source>
        <dbReference type="EMBL" id="QFG02931.1"/>
    </source>
</evidence>
<comment type="catalytic activity">
    <reaction evidence="8">
        <text>an all-trans-polyprenyl diphosphate + 1,4-dihydroxy-2-naphthoate + H(+) = a 2-demethylmenaquinol + CO2 + diphosphate</text>
        <dbReference type="Rhea" id="RHEA:26478"/>
        <dbReference type="Rhea" id="RHEA-COMP:9563"/>
        <dbReference type="Rhea" id="RHEA-COMP:9564"/>
        <dbReference type="ChEBI" id="CHEBI:11173"/>
        <dbReference type="ChEBI" id="CHEBI:15378"/>
        <dbReference type="ChEBI" id="CHEBI:16526"/>
        <dbReference type="ChEBI" id="CHEBI:33019"/>
        <dbReference type="ChEBI" id="CHEBI:55437"/>
        <dbReference type="ChEBI" id="CHEBI:58914"/>
        <dbReference type="EC" id="2.5.1.74"/>
    </reaction>
</comment>
<dbReference type="Pfam" id="PF01040">
    <property type="entry name" value="UbiA"/>
    <property type="match status" value="1"/>
</dbReference>
<evidence type="ECO:0000256" key="6">
    <source>
        <dbReference type="ARBA" id="ARBA00022989"/>
    </source>
</evidence>
<feature type="transmembrane region" description="Helical" evidence="8">
    <location>
        <begin position="293"/>
        <end position="313"/>
    </location>
</feature>
<feature type="transmembrane region" description="Helical" evidence="8">
    <location>
        <begin position="21"/>
        <end position="44"/>
    </location>
</feature>
<comment type="similarity">
    <text evidence="8">Belongs to the MenA family. Type 1 subfamily.</text>
</comment>
<dbReference type="Gene3D" id="1.10.357.140">
    <property type="entry name" value="UbiA prenyltransferase"/>
    <property type="match status" value="1"/>
</dbReference>
<dbReference type="NCBIfam" id="TIGR00751">
    <property type="entry name" value="menA"/>
    <property type="match status" value="1"/>
</dbReference>
<evidence type="ECO:0000256" key="7">
    <source>
        <dbReference type="ARBA" id="ARBA00023136"/>
    </source>
</evidence>
<dbReference type="InterPro" id="IPR004657">
    <property type="entry name" value="MenA"/>
</dbReference>
<evidence type="ECO:0000256" key="4">
    <source>
        <dbReference type="ARBA" id="ARBA00022679"/>
    </source>
</evidence>
<evidence type="ECO:0000256" key="3">
    <source>
        <dbReference type="ARBA" id="ARBA00022475"/>
    </source>
</evidence>
<feature type="transmembrane region" description="Helical" evidence="8">
    <location>
        <begin position="50"/>
        <end position="72"/>
    </location>
</feature>
<keyword evidence="3 8" id="KW-1003">Cell membrane</keyword>
<gene>
    <name evidence="8 10" type="primary">menA</name>
    <name evidence="10" type="ORF">Tbon_06370</name>
</gene>
<dbReference type="Proteomes" id="UP000326331">
    <property type="component" value="Chromosome"/>
</dbReference>
<comment type="subcellular location">
    <subcellularLocation>
        <location evidence="8">Cell membrane</location>
        <topology evidence="8">Multi-pass membrane protein</topology>
    </subcellularLocation>
    <subcellularLocation>
        <location evidence="1">Membrane</location>
        <topology evidence="1">Multi-pass membrane protein</topology>
    </subcellularLocation>
</comment>
<dbReference type="PANTHER" id="PTHR13929">
    <property type="entry name" value="1,4-DIHYDROXY-2-NAPHTHOATE OCTAPRENYLTRANSFERASE"/>
    <property type="match status" value="1"/>
</dbReference>
<protein>
    <recommendedName>
        <fullName evidence="8 9">1,4-dihydroxy-2-naphthoate octaprenyltransferase</fullName>
        <shortName evidence="8">DHNA-octaprenyltransferase</shortName>
        <ecNumber evidence="8 9">2.5.1.74</ecNumber>
    </recommendedName>
</protein>
<dbReference type="HAMAP" id="MF_01937">
    <property type="entry name" value="MenA_1"/>
    <property type="match status" value="1"/>
</dbReference>
<feature type="transmembrane region" description="Helical" evidence="8">
    <location>
        <begin position="128"/>
        <end position="147"/>
    </location>
</feature>
<evidence type="ECO:0000256" key="5">
    <source>
        <dbReference type="ARBA" id="ARBA00022692"/>
    </source>
</evidence>
<keyword evidence="4 8" id="KW-0808">Transferase</keyword>
<evidence type="ECO:0000313" key="11">
    <source>
        <dbReference type="Proteomes" id="UP000326331"/>
    </source>
</evidence>
<comment type="function">
    <text evidence="8">Conversion of 1,4-dihydroxy-2-naphthoate (DHNA) to demethylmenaquinone (DMK).</text>
</comment>
<reference evidence="10 11" key="1">
    <citation type="submission" date="2019-10" db="EMBL/GenBank/DDBJ databases">
        <title>Thermopilla bonchosmolovskayae gen. nov., sp. nov., a moderately thermophilic Chloroflexi bacterium from a Chukotka hot spring (Arctic, Russia), representing a novel classis Thermopillaia, which include previously uncultivated lineage OLB14.</title>
        <authorList>
            <person name="Kochetkova T.V."/>
            <person name="Zayulina K.S."/>
            <person name="Zhigarkov V.S."/>
            <person name="Minaev N.V."/>
            <person name="Novikov A."/>
            <person name="Toshchakov S.V."/>
            <person name="Elcheninov A.G."/>
            <person name="Kublanov I.V."/>
        </authorList>
    </citation>
    <scope>NUCLEOTIDE SEQUENCE [LARGE SCALE GENOMIC DNA]</scope>
    <source>
        <strain evidence="10 11">3753O</strain>
    </source>
</reference>
<dbReference type="PANTHER" id="PTHR13929:SF0">
    <property type="entry name" value="UBIA PRENYLTRANSFERASE DOMAIN-CONTAINING PROTEIN 1"/>
    <property type="match status" value="1"/>
</dbReference>
<dbReference type="CDD" id="cd13962">
    <property type="entry name" value="PT_UbiA_UBIAD1"/>
    <property type="match status" value="1"/>
</dbReference>
<comment type="pathway">
    <text evidence="8">Quinol/quinone metabolism; menaquinone biosynthesis; menaquinol from 1,4-dihydroxy-2-naphthoate: step 1/2.</text>
</comment>
<proteinExistence type="inferred from homology"/>
<feature type="transmembrane region" description="Helical" evidence="8">
    <location>
        <begin position="104"/>
        <end position="122"/>
    </location>
</feature>
<dbReference type="EMBL" id="CP042829">
    <property type="protein sequence ID" value="QFG02931.1"/>
    <property type="molecule type" value="Genomic_DNA"/>
</dbReference>
<dbReference type="PIRSF" id="PIRSF005355">
    <property type="entry name" value="UBIAD1"/>
    <property type="match status" value="1"/>
</dbReference>
<feature type="transmembrane region" description="Helical" evidence="8">
    <location>
        <begin position="159"/>
        <end position="178"/>
    </location>
</feature>
<evidence type="ECO:0000256" key="2">
    <source>
        <dbReference type="ARBA" id="ARBA00022428"/>
    </source>
</evidence>
<keyword evidence="6 8" id="KW-1133">Transmembrane helix</keyword>
<name>A0ABX6C3B7_9CHLR</name>
<keyword evidence="5 8" id="KW-0812">Transmembrane</keyword>
<evidence type="ECO:0000256" key="9">
    <source>
        <dbReference type="NCBIfam" id="TIGR00751"/>
    </source>
</evidence>
<dbReference type="EC" id="2.5.1.74" evidence="8 9"/>
<keyword evidence="11" id="KW-1185">Reference proteome</keyword>
<feature type="transmembrane region" description="Helical" evidence="8">
    <location>
        <begin position="232"/>
        <end position="254"/>
    </location>
</feature>
<keyword evidence="2 8" id="KW-0474">Menaquinone biosynthesis</keyword>
<evidence type="ECO:0000256" key="1">
    <source>
        <dbReference type="ARBA" id="ARBA00004141"/>
    </source>
</evidence>
<dbReference type="InterPro" id="IPR000537">
    <property type="entry name" value="UbiA_prenyltransferase"/>
</dbReference>
<keyword evidence="7 8" id="KW-0472">Membrane</keyword>
<dbReference type="InterPro" id="IPR044878">
    <property type="entry name" value="UbiA_sf"/>
</dbReference>